<dbReference type="AlphaFoldDB" id="A0A6J7H934"/>
<dbReference type="EMBL" id="CAFBMX010000001">
    <property type="protein sequence ID" value="CAB4916124.1"/>
    <property type="molecule type" value="Genomic_DNA"/>
</dbReference>
<reference evidence="2" key="1">
    <citation type="submission" date="2020-05" db="EMBL/GenBank/DDBJ databases">
        <authorList>
            <person name="Chiriac C."/>
            <person name="Salcher M."/>
            <person name="Ghai R."/>
            <person name="Kavagutti S V."/>
        </authorList>
    </citation>
    <scope>NUCLEOTIDE SEQUENCE</scope>
</reference>
<protein>
    <submittedName>
        <fullName evidence="2">Unannotated protein</fullName>
    </submittedName>
</protein>
<accession>A0A6J7H934</accession>
<dbReference type="Pfam" id="PF01425">
    <property type="entry name" value="Amidase"/>
    <property type="match status" value="1"/>
</dbReference>
<gene>
    <name evidence="2" type="ORF">UFOPK3674_00250</name>
</gene>
<dbReference type="SUPFAM" id="SSF75304">
    <property type="entry name" value="Amidase signature (AS) enzymes"/>
    <property type="match status" value="1"/>
</dbReference>
<dbReference type="PROSITE" id="PS00571">
    <property type="entry name" value="AMIDASES"/>
    <property type="match status" value="1"/>
</dbReference>
<dbReference type="InterPro" id="IPR000120">
    <property type="entry name" value="Amidase"/>
</dbReference>
<sequence length="479" mass="49816">MPDSGDLLLRPASELAGLVRAGEVTARELVEASLRRIDERNPQLGAFIEVFHDDALAAADTVAPGDTRPLAGVPVAIKNNRPVRGKLLTFGSSLFGDFRAQIEWIGVERLRAAGAIVVGATNLPEFGILPTTEPRRFGPTRNPWDMGRTVGGSSGGSAAAVAAGLVPLAHGNDGGGSIRIPAACCGLVGLKPARGRISAAPLAGYSFLAVDGVLARTTRDSALALDVLQGPALGDVAWATPPATPFVDQMGGEPRGLRIAVTTLPPLVETLIDPRVIDAVHAAAALLEDLGHHVIEVDPPWQMPGMLDRFKVLWAPMISTQTAFGALLAGREPGPDDIEPLSMALWEAGRAIDAVTYLGAEALLQGFGRTLVEWTAQYDAILCPSLAELPVALGTMDACDAGDPMATFARSAAFTPFTAMSNLTGSAAISVPLDHDAASGLPVAVQLIGQPEGEGALLALTAQMEAARPWAARHPTDLR</sequence>
<dbReference type="Gene3D" id="3.90.1300.10">
    <property type="entry name" value="Amidase signature (AS) domain"/>
    <property type="match status" value="1"/>
</dbReference>
<dbReference type="PANTHER" id="PTHR11895">
    <property type="entry name" value="TRANSAMIDASE"/>
    <property type="match status" value="1"/>
</dbReference>
<dbReference type="InterPro" id="IPR020556">
    <property type="entry name" value="Amidase_CS"/>
</dbReference>
<proteinExistence type="predicted"/>
<dbReference type="InterPro" id="IPR036928">
    <property type="entry name" value="AS_sf"/>
</dbReference>
<dbReference type="GO" id="GO:0003824">
    <property type="term" value="F:catalytic activity"/>
    <property type="evidence" value="ECO:0007669"/>
    <property type="project" value="InterPro"/>
</dbReference>
<feature type="domain" description="Amidase" evidence="1">
    <location>
        <begin position="28"/>
        <end position="458"/>
    </location>
</feature>
<name>A0A6J7H934_9ZZZZ</name>
<evidence type="ECO:0000259" key="1">
    <source>
        <dbReference type="Pfam" id="PF01425"/>
    </source>
</evidence>
<dbReference type="PANTHER" id="PTHR11895:SF7">
    <property type="entry name" value="GLUTAMYL-TRNA(GLN) AMIDOTRANSFERASE SUBUNIT A, MITOCHONDRIAL"/>
    <property type="match status" value="1"/>
</dbReference>
<dbReference type="InterPro" id="IPR023631">
    <property type="entry name" value="Amidase_dom"/>
</dbReference>
<organism evidence="2">
    <name type="scientific">freshwater metagenome</name>
    <dbReference type="NCBI Taxonomy" id="449393"/>
    <lineage>
        <taxon>unclassified sequences</taxon>
        <taxon>metagenomes</taxon>
        <taxon>ecological metagenomes</taxon>
    </lineage>
</organism>
<evidence type="ECO:0000313" key="2">
    <source>
        <dbReference type="EMBL" id="CAB4916124.1"/>
    </source>
</evidence>